<dbReference type="EMBL" id="NKXO01000008">
    <property type="protein sequence ID" value="PKQ70319.1"/>
    <property type="molecule type" value="Genomic_DNA"/>
</dbReference>
<dbReference type="InterPro" id="IPR038636">
    <property type="entry name" value="Wzi_sf"/>
</dbReference>
<comment type="caution">
    <text evidence="1">The sequence shown here is derived from an EMBL/GenBank/DDBJ whole genome shotgun (WGS) entry which is preliminary data.</text>
</comment>
<keyword evidence="2" id="KW-1185">Reference proteome</keyword>
<dbReference type="AlphaFoldDB" id="A0A2N3IJ25"/>
<sequence length="563" mass="65894">MKKLIPLITSIILFVFFHFSLAQSVYTPLNSDYYHLLERYEIQSGRLFQGLHSHIKPYKRSAIANFLQKFQQDSTQSLSEVDRFNLAYLEQDNWEWLRKDTSEIPQNFWKKFYRQKSDFYHVQTQDFDLHVNPVLAFSVGKDNNTDKLTYLNTRGVEVRGMISQKIGFYTFMTDNQASFPKYVQAQIKKFDAVPQEGYYKDGDRAEPTDVDFIHARGYIAFQPIRNIDVQFGHDRNVIGNGYRSMILSDFSANYLFLKLNTNVWKLNYQNIFAQMTAQVLNADGLRPKKYLAKHHLSLNISQNFNIGVFETVIFGQRDTLTNNSFDLNYLNPIIFYRSVEQQLGSPDNVLLGADFKWNFARSFSFYGQFVLDEFLIREIRANRGWWANKYAGQIGLKYINAFTIKNLDLQAEFNFARPYTYTQDNNFKSYTHYQQPLAHPLGANFYEFVGILRYQPLAKLNFIGKLFYANYGLDTDGLNWGGNLLLDNRTRVQEYGNKIGQGLNTKTIFLDATLSYQAWHNVFVELKQVFRRSQNDDATMPYKNTTFTSLGLRMNIAPRLHEF</sequence>
<gene>
    <name evidence="1" type="ORF">Rain11_0698</name>
</gene>
<accession>A0A2N3IJ25</accession>
<evidence type="ECO:0000313" key="1">
    <source>
        <dbReference type="EMBL" id="PKQ70319.1"/>
    </source>
</evidence>
<protein>
    <submittedName>
        <fullName evidence="1">Capsule assembly protein Wzi</fullName>
    </submittedName>
</protein>
<proteinExistence type="predicted"/>
<name>A0A2N3IJ25_9BACT</name>
<evidence type="ECO:0000313" key="2">
    <source>
        <dbReference type="Proteomes" id="UP000233387"/>
    </source>
</evidence>
<reference evidence="1 2" key="1">
    <citation type="submission" date="2017-06" db="EMBL/GenBank/DDBJ databases">
        <title>Raineya orbicola gen. nov., sp. nov. a slightly thermophilic bacterium of the phylum Bacteroidetes and the description of Raineyaceae fam. nov.</title>
        <authorList>
            <person name="Albuquerque L."/>
            <person name="Polonia A.R.M."/>
            <person name="Barroso C."/>
            <person name="Froufe H.J.C."/>
            <person name="Lage O."/>
            <person name="Lobo-Da-Cunha A."/>
            <person name="Egas C."/>
            <person name="Da Costa M.S."/>
        </authorList>
    </citation>
    <scope>NUCLEOTIDE SEQUENCE [LARGE SCALE GENOMIC DNA]</scope>
    <source>
        <strain evidence="1 2">SPSPC-11</strain>
    </source>
</reference>
<dbReference type="Proteomes" id="UP000233387">
    <property type="component" value="Unassembled WGS sequence"/>
</dbReference>
<organism evidence="1 2">
    <name type="scientific">Raineya orbicola</name>
    <dbReference type="NCBI Taxonomy" id="2016530"/>
    <lineage>
        <taxon>Bacteria</taxon>
        <taxon>Pseudomonadati</taxon>
        <taxon>Bacteroidota</taxon>
        <taxon>Cytophagia</taxon>
        <taxon>Cytophagales</taxon>
        <taxon>Raineyaceae</taxon>
        <taxon>Raineya</taxon>
    </lineage>
</organism>
<dbReference type="Gene3D" id="2.40.160.130">
    <property type="entry name" value="Capsule assembly protein Wzi"/>
    <property type="match status" value="1"/>
</dbReference>
<dbReference type="RefSeq" id="WP_165778066.1">
    <property type="nucleotide sequence ID" value="NZ_NKXO01000008.1"/>
</dbReference>